<feature type="compositionally biased region" description="Pro residues" evidence="1">
    <location>
        <begin position="367"/>
        <end position="377"/>
    </location>
</feature>
<evidence type="ECO:0000313" key="3">
    <source>
        <dbReference type="EMBL" id="MDV6304988.1"/>
    </source>
</evidence>
<proteinExistence type="predicted"/>
<accession>A0ABU4D5I8</accession>
<name>A0ABU4D5I8_9NOCA</name>
<feature type="compositionally biased region" description="Low complexity" evidence="1">
    <location>
        <begin position="356"/>
        <end position="366"/>
    </location>
</feature>
<dbReference type="Gene3D" id="1.10.30.50">
    <property type="match status" value="1"/>
</dbReference>
<feature type="compositionally biased region" description="Acidic residues" evidence="1">
    <location>
        <begin position="781"/>
        <end position="797"/>
    </location>
</feature>
<evidence type="ECO:0000313" key="4">
    <source>
        <dbReference type="Proteomes" id="UP001186104"/>
    </source>
</evidence>
<comment type="caution">
    <text evidence="3">The sequence shown here is derived from an EMBL/GenBank/DDBJ whole genome shotgun (WGS) entry which is preliminary data.</text>
</comment>
<reference evidence="3 4" key="1">
    <citation type="submission" date="2023-10" db="EMBL/GenBank/DDBJ databases">
        <title>Development of a sustainable strategy for remediation of hydrocarbon-contaminated territories based on the waste exchange concept.</title>
        <authorList>
            <person name="Krivoruchko A."/>
        </authorList>
    </citation>
    <scope>NUCLEOTIDE SEQUENCE [LARGE SCALE GENOMIC DNA]</scope>
    <source>
        <strain evidence="3 4">IEGM 1327</strain>
    </source>
</reference>
<feature type="region of interest" description="Disordered" evidence="1">
    <location>
        <begin position="751"/>
        <end position="797"/>
    </location>
</feature>
<organism evidence="3 4">
    <name type="scientific">Rhodococcus cerastii</name>
    <dbReference type="NCBI Taxonomy" id="908616"/>
    <lineage>
        <taxon>Bacteria</taxon>
        <taxon>Bacillati</taxon>
        <taxon>Actinomycetota</taxon>
        <taxon>Actinomycetes</taxon>
        <taxon>Mycobacteriales</taxon>
        <taxon>Nocardiaceae</taxon>
        <taxon>Rhodococcus</taxon>
    </lineage>
</organism>
<keyword evidence="4" id="KW-1185">Reference proteome</keyword>
<dbReference type="InterPro" id="IPR003615">
    <property type="entry name" value="HNH_nuc"/>
</dbReference>
<evidence type="ECO:0000259" key="2">
    <source>
        <dbReference type="Pfam" id="PF02720"/>
    </source>
</evidence>
<feature type="region of interest" description="Disordered" evidence="1">
    <location>
        <begin position="302"/>
        <end position="541"/>
    </location>
</feature>
<feature type="compositionally biased region" description="Low complexity" evidence="1">
    <location>
        <begin position="378"/>
        <end position="398"/>
    </location>
</feature>
<feature type="compositionally biased region" description="Pro residues" evidence="1">
    <location>
        <begin position="476"/>
        <end position="489"/>
    </location>
</feature>
<feature type="compositionally biased region" description="Acidic residues" evidence="1">
    <location>
        <begin position="324"/>
        <end position="335"/>
    </location>
</feature>
<feature type="compositionally biased region" description="Low complexity" evidence="1">
    <location>
        <begin position="497"/>
        <end position="513"/>
    </location>
</feature>
<dbReference type="Pfam" id="PF02720">
    <property type="entry name" value="DUF222"/>
    <property type="match status" value="1"/>
</dbReference>
<dbReference type="RefSeq" id="WP_317533942.1">
    <property type="nucleotide sequence ID" value="NZ_JAWLKF010000014.1"/>
</dbReference>
<dbReference type="EMBL" id="JAWLKF010000014">
    <property type="protein sequence ID" value="MDV6304988.1"/>
    <property type="molecule type" value="Genomic_DNA"/>
</dbReference>
<dbReference type="InterPro" id="IPR003870">
    <property type="entry name" value="DUF222"/>
</dbReference>
<feature type="domain" description="DUF222" evidence="2">
    <location>
        <begin position="15"/>
        <end position="288"/>
    </location>
</feature>
<gene>
    <name evidence="3" type="ORF">R3P93_20690</name>
</gene>
<dbReference type="Proteomes" id="UP001186104">
    <property type="component" value="Unassembled WGS sequence"/>
</dbReference>
<sequence>MGAVPTVSLEALTAAAREENRQAARKITACYRVHCDWITRDIKHKHYSRYGRTEMAVALGCSATVAEAYVSVGVALHTRMQLVKTAFEAGEIDLPRVRTVCRILDNLSDDIVRSVEAEVVEAARRSSPGPLEQAIWDILLRVAPEEAAALREFAKKFRTVTYSPAGELARIRAELTAPEAAAAWQLLEEMADTLCPKDPRGKKERLCDAFMARMHGEPRLACLCQRTDCPKTEAVLPDRRVPLTMITVDIATLIGLLANPAYLAGHGSIDPDLARESARNSHWQILLTEAVTLAEKLGLAVQNPETGEWERRPDSEKTGAATEPETETAADEDNDTGSGLAADADEGTESDANSRAATDSSTEPTPASSPAPAPAQDPVPANTSTPTPEPAASASASAPAPPQAPADGVDVTGDAEENDESTPAPATDPPATPEPDADPVRKHAATRAGTPVIDPPAQATSATGPDVAASPEPASASPPPARRTPPMPAIAPNCSESRSPATPSDSTTSGPTSARGPEPRTGSTDAATAAATAAGDNPRQRRLGSLTSAAALFCTHTPIGRGTRHSSALDLDDIRHPARNTRALDLRSTIRLNNPTTPTGHTPAHRTPSGLYLGNASLAAALEAAIAADPTLGKSVPRDPHTDRALIYRPDTLTTAAVRLRDKHCRFPGCHRPAARCQLDHIVAFDHATPRGGGWTTVNNLQCLCDYHHTVKTAGYWTAVMLPGGAILWTSTSKTTRITLPTNATSVPILGNDLRPHIPTTPKRSGHIAYPNPPDNHDPETEPTAEDTAEDTAEPPF</sequence>
<dbReference type="CDD" id="cd00085">
    <property type="entry name" value="HNHc"/>
    <property type="match status" value="1"/>
</dbReference>
<feature type="compositionally biased region" description="Basic and acidic residues" evidence="1">
    <location>
        <begin position="308"/>
        <end position="317"/>
    </location>
</feature>
<evidence type="ECO:0000256" key="1">
    <source>
        <dbReference type="SAM" id="MobiDB-lite"/>
    </source>
</evidence>
<protein>
    <submittedName>
        <fullName evidence="3">DUF222 domain-containing protein</fullName>
    </submittedName>
</protein>